<accession>A0AA85J963</accession>
<name>A0AA85J963_TRIRE</name>
<protein>
    <submittedName>
        <fullName evidence="2">Uncharacterized protein</fullName>
    </submittedName>
</protein>
<sequence length="92" mass="10658">MSDADLINRVKQKSTQKAVIITTREDYEAIIMGIKPRQRNYQLSKNATSDKSIAILTCALSKLTKVSTDWFLQIIMNRKPPVWPIPTYYRIQ</sequence>
<dbReference type="WBParaSite" id="TREG1_13500.1">
    <property type="protein sequence ID" value="TREG1_13500.1"/>
    <property type="gene ID" value="TREG1_13500"/>
</dbReference>
<organism evidence="1 2">
    <name type="scientific">Trichobilharzia regenti</name>
    <name type="common">Nasal bird schistosome</name>
    <dbReference type="NCBI Taxonomy" id="157069"/>
    <lineage>
        <taxon>Eukaryota</taxon>
        <taxon>Metazoa</taxon>
        <taxon>Spiralia</taxon>
        <taxon>Lophotrochozoa</taxon>
        <taxon>Platyhelminthes</taxon>
        <taxon>Trematoda</taxon>
        <taxon>Digenea</taxon>
        <taxon>Strigeidida</taxon>
        <taxon>Schistosomatoidea</taxon>
        <taxon>Schistosomatidae</taxon>
        <taxon>Trichobilharzia</taxon>
    </lineage>
</organism>
<reference evidence="1" key="1">
    <citation type="submission" date="2022-06" db="EMBL/GenBank/DDBJ databases">
        <authorList>
            <person name="Berger JAMES D."/>
            <person name="Berger JAMES D."/>
        </authorList>
    </citation>
    <scope>NUCLEOTIDE SEQUENCE [LARGE SCALE GENOMIC DNA]</scope>
</reference>
<proteinExistence type="predicted"/>
<dbReference type="AlphaFoldDB" id="A0AA85J963"/>
<dbReference type="Proteomes" id="UP000050795">
    <property type="component" value="Unassembled WGS sequence"/>
</dbReference>
<evidence type="ECO:0000313" key="1">
    <source>
        <dbReference type="Proteomes" id="UP000050795"/>
    </source>
</evidence>
<keyword evidence="1" id="KW-1185">Reference proteome</keyword>
<reference evidence="2" key="2">
    <citation type="submission" date="2023-11" db="UniProtKB">
        <authorList>
            <consortium name="WormBaseParasite"/>
        </authorList>
    </citation>
    <scope>IDENTIFICATION</scope>
</reference>
<evidence type="ECO:0000313" key="2">
    <source>
        <dbReference type="WBParaSite" id="TREG1_13500.1"/>
    </source>
</evidence>